<evidence type="ECO:0000313" key="2">
    <source>
        <dbReference type="EMBL" id="PQQ66099.1"/>
    </source>
</evidence>
<evidence type="ECO:0000313" key="3">
    <source>
        <dbReference type="Proteomes" id="UP000233534"/>
    </source>
</evidence>
<dbReference type="EMBL" id="NEMB01000003">
    <property type="protein sequence ID" value="PQQ66099.1"/>
    <property type="molecule type" value="Genomic_DNA"/>
</dbReference>
<organism evidence="1 3">
    <name type="scientific">Acetivibrio saccincola</name>
    <dbReference type="NCBI Taxonomy" id="1677857"/>
    <lineage>
        <taxon>Bacteria</taxon>
        <taxon>Bacillati</taxon>
        <taxon>Bacillota</taxon>
        <taxon>Clostridia</taxon>
        <taxon>Eubacteriales</taxon>
        <taxon>Oscillospiraceae</taxon>
        <taxon>Acetivibrio</taxon>
    </lineage>
</organism>
<dbReference type="RefSeq" id="WP_101303480.1">
    <property type="nucleotide sequence ID" value="NZ_CP025197.1"/>
</dbReference>
<keyword evidence="3" id="KW-1185">Reference proteome</keyword>
<evidence type="ECO:0008006" key="5">
    <source>
        <dbReference type="Google" id="ProtNLM"/>
    </source>
</evidence>
<dbReference type="InterPro" id="IPR015797">
    <property type="entry name" value="NUDIX_hydrolase-like_dom_sf"/>
</dbReference>
<sequence>MIVRNYAGGVVFSGDRVLLSKGEGGKWMLPRSKISKGQLSNEVVKKKMEESGILAEFVSTAGYTNYEYSSNPRQKPFCDKITWYIMKAQKQNDNFYKIDEAMKLIEENQEKSLINLSFKKYIGEESIFNSL</sequence>
<dbReference type="Proteomes" id="UP000239720">
    <property type="component" value="Unassembled WGS sequence"/>
</dbReference>
<evidence type="ECO:0000313" key="4">
    <source>
        <dbReference type="Proteomes" id="UP000239720"/>
    </source>
</evidence>
<gene>
    <name evidence="2" type="ORF">B9R14_04510</name>
    <name evidence="1" type="ORF">HVS_14755</name>
</gene>
<evidence type="ECO:0000313" key="1">
    <source>
        <dbReference type="EMBL" id="AUG58802.1"/>
    </source>
</evidence>
<reference evidence="1 3" key="1">
    <citation type="submission" date="2017-12" db="EMBL/GenBank/DDBJ databases">
        <title>Complete genome sequence of Herbivorax saccincola GGR1, a novel Cellulosome-producing hydrolytic bacterium in a thermophilic biogas plant, established by Illumina and Nanopore MinION sequencing.</title>
        <authorList>
            <person name="Pechtl A."/>
            <person name="Ruckert C."/>
            <person name="Koeck D.E."/>
            <person name="Maus I."/>
            <person name="Winkler A."/>
            <person name="Kalinowski J."/>
            <person name="Puhler A."/>
            <person name="Schwarz W.W."/>
            <person name="Zverlov V.V."/>
            <person name="Schluter A."/>
            <person name="Liebl W."/>
        </authorList>
    </citation>
    <scope>NUCLEOTIDE SEQUENCE [LARGE SCALE GENOMIC DNA]</scope>
    <source>
        <strain evidence="1">GGR1</strain>
        <strain evidence="3">SR1</strain>
    </source>
</reference>
<dbReference type="KEGG" id="hsc:HVS_14755"/>
<dbReference type="SUPFAM" id="SSF55811">
    <property type="entry name" value="Nudix"/>
    <property type="match status" value="1"/>
</dbReference>
<proteinExistence type="predicted"/>
<protein>
    <recommendedName>
        <fullName evidence="5">NUDIX hydrolase</fullName>
    </recommendedName>
</protein>
<dbReference type="EMBL" id="CP025197">
    <property type="protein sequence ID" value="AUG58802.1"/>
    <property type="molecule type" value="Genomic_DNA"/>
</dbReference>
<dbReference type="AlphaFoldDB" id="A0A2K9E517"/>
<dbReference type="Gene3D" id="3.90.79.10">
    <property type="entry name" value="Nucleoside Triphosphate Pyrophosphohydrolase"/>
    <property type="match status" value="1"/>
</dbReference>
<dbReference type="Proteomes" id="UP000233534">
    <property type="component" value="Chromosome"/>
</dbReference>
<accession>A0A2K9E517</accession>
<name>A0A2K9E517_9FIRM</name>
<dbReference type="OrthoDB" id="1848782at2"/>
<reference evidence="2 4" key="2">
    <citation type="journal article" date="2018" name="Syst. Appl. Microbiol.">
        <title>Characterization and high-quality draft genome sequence of Herbivorax saccincola A7, an anaerobic, alkaliphilic, thermophilic, cellulolytic, and xylanolytic bacterium.</title>
        <authorList>
            <person name="Aikawa S."/>
            <person name="Baramee S."/>
            <person name="Sermsathanaswadi J."/>
            <person name="Thianheng P."/>
            <person name="Tachaapaikoon C."/>
            <person name="Shikata A."/>
            <person name="Waeonukul R."/>
            <person name="Pason P."/>
            <person name="Ratanakhanokchai K."/>
            <person name="Kosugi A."/>
        </authorList>
    </citation>
    <scope>NUCLEOTIDE SEQUENCE [LARGE SCALE GENOMIC DNA]</scope>
    <source>
        <strain evidence="2 4">A7</strain>
    </source>
</reference>